<evidence type="ECO:0000256" key="14">
    <source>
        <dbReference type="ARBA" id="ARBA00023136"/>
    </source>
</evidence>
<accession>A0A0A8UQ17</accession>
<dbReference type="Pfam" id="PF01222">
    <property type="entry name" value="ERG4_ERG24"/>
    <property type="match status" value="1"/>
</dbReference>
<dbReference type="FunFam" id="1.20.120.1630:FF:000006">
    <property type="entry name" value="Putative 7-dehydrocholesterol reductase"/>
    <property type="match status" value="1"/>
</dbReference>
<keyword evidence="22" id="KW-1185">Reference proteome</keyword>
<evidence type="ECO:0000256" key="5">
    <source>
        <dbReference type="ARBA" id="ARBA00022692"/>
    </source>
</evidence>
<dbReference type="Gene3D" id="1.20.120.1630">
    <property type="match status" value="1"/>
</dbReference>
<evidence type="ECO:0000256" key="13">
    <source>
        <dbReference type="ARBA" id="ARBA00023098"/>
    </source>
</evidence>
<keyword evidence="6" id="KW-0152">Cholesterol biosynthesis</keyword>
<dbReference type="PATRIC" id="fig|449.7.peg.1801"/>
<keyword evidence="14 20" id="KW-0472">Membrane</keyword>
<keyword evidence="16" id="KW-0753">Steroid metabolism</keyword>
<feature type="transmembrane region" description="Helical" evidence="20">
    <location>
        <begin position="54"/>
        <end position="79"/>
    </location>
</feature>
<feature type="transmembrane region" description="Helical" evidence="20">
    <location>
        <begin position="135"/>
        <end position="155"/>
    </location>
</feature>
<keyword evidence="13" id="KW-0443">Lipid metabolism</keyword>
<evidence type="ECO:0000256" key="12">
    <source>
        <dbReference type="ARBA" id="ARBA00023011"/>
    </source>
</evidence>
<dbReference type="PROSITE" id="PS51257">
    <property type="entry name" value="PROKAR_LIPOPROTEIN"/>
    <property type="match status" value="1"/>
</dbReference>
<evidence type="ECO:0000256" key="2">
    <source>
        <dbReference type="ARBA" id="ARBA00005402"/>
    </source>
</evidence>
<keyword evidence="4" id="KW-0153">Cholesterol metabolism</keyword>
<evidence type="ECO:0000256" key="6">
    <source>
        <dbReference type="ARBA" id="ARBA00022778"/>
    </source>
</evidence>
<dbReference type="HOGENOM" id="CLU_015631_0_0_6"/>
<evidence type="ECO:0000313" key="21">
    <source>
        <dbReference type="EMBL" id="CEK09137.1"/>
    </source>
</evidence>
<proteinExistence type="inferred from homology"/>
<evidence type="ECO:0000256" key="7">
    <source>
        <dbReference type="ARBA" id="ARBA00022824"/>
    </source>
</evidence>
<dbReference type="STRING" id="449.LHA_0011"/>
<dbReference type="GO" id="GO:0016132">
    <property type="term" value="P:brassinosteroid biosynthetic process"/>
    <property type="evidence" value="ECO:0007669"/>
    <property type="project" value="TreeGrafter"/>
</dbReference>
<dbReference type="PANTHER" id="PTHR21257">
    <property type="entry name" value="DELTA(14)-STEROL REDUCTASE"/>
    <property type="match status" value="1"/>
</dbReference>
<keyword evidence="8" id="KW-0521">NADP</keyword>
<evidence type="ECO:0000313" key="22">
    <source>
        <dbReference type="Proteomes" id="UP000032803"/>
    </source>
</evidence>
<keyword evidence="11 21" id="KW-0560">Oxidoreductase</keyword>
<keyword evidence="10 20" id="KW-1133">Transmembrane helix</keyword>
<evidence type="ECO:0000256" key="10">
    <source>
        <dbReference type="ARBA" id="ARBA00022989"/>
    </source>
</evidence>
<evidence type="ECO:0000256" key="16">
    <source>
        <dbReference type="ARBA" id="ARBA00023221"/>
    </source>
</evidence>
<evidence type="ECO:0000256" key="17">
    <source>
        <dbReference type="ARBA" id="ARBA00038851"/>
    </source>
</evidence>
<evidence type="ECO:0000256" key="20">
    <source>
        <dbReference type="SAM" id="Phobius"/>
    </source>
</evidence>
<dbReference type="OrthoDB" id="19656at2"/>
<evidence type="ECO:0000256" key="1">
    <source>
        <dbReference type="ARBA" id="ARBA00004477"/>
    </source>
</evidence>
<sequence>MKFTRNTLGPLFLILSCPPFAIAMWYTNTALQGSLGLLWQLILQEGFFHTFYTIWSPVFFGSPTAWIIIFSFIIFEFLLTKFVKGKLYYGPITAKGNIPVYKANGLLVFLITVFSFCFASFYLQLFSASIIYDNFGAIIGALNCFSLVLCGLFYVKGRFLPSSTDSGSSGNFIFDYYWGTELYPAFLGVNLKMFINCRLGMMSWGLILLSYAAKQQALFGLTNAMIVAVALQFIYITKFFIWETGYLSSLDIMHDRAGFYICWGCLVWVPCIYTSPTMYLVMPPHSLSYWLALGIFIAGATSILINYLADRQRQVVRATAGNCNVWGKRPRIMVADYYTEKGEKKQNIILSSGWWGVSRHFHYLPEIAGAFFWSVPALFNHFAPYFYVCFLTLLLFDRAFRDDERCAQKYGSYWTTYCNLVPYKIIPFVI</sequence>
<name>A0A0A8UQ17_LEGHA</name>
<dbReference type="GO" id="GO:0047598">
    <property type="term" value="F:7-dehydrocholesterol reductase activity"/>
    <property type="evidence" value="ECO:0007669"/>
    <property type="project" value="UniProtKB-EC"/>
</dbReference>
<gene>
    <name evidence="21" type="primary">DWF</name>
    <name evidence="21" type="ORF">LHA_0011</name>
</gene>
<dbReference type="PROSITE" id="PS01018">
    <property type="entry name" value="STEROL_REDUCT_2"/>
    <property type="match status" value="1"/>
</dbReference>
<keyword evidence="12" id="KW-0756">Sterol biosynthesis</keyword>
<feature type="transmembrane region" description="Helical" evidence="20">
    <location>
        <begin position="193"/>
        <end position="212"/>
    </location>
</feature>
<evidence type="ECO:0000256" key="3">
    <source>
        <dbReference type="ARBA" id="ARBA00022516"/>
    </source>
</evidence>
<keyword evidence="15" id="KW-1207">Sterol metabolism</keyword>
<dbReference type="AlphaFoldDB" id="A0A0A8UQ17"/>
<evidence type="ECO:0000256" key="15">
    <source>
        <dbReference type="ARBA" id="ARBA00023166"/>
    </source>
</evidence>
<dbReference type="EMBL" id="LN681225">
    <property type="protein sequence ID" value="CEK09137.1"/>
    <property type="molecule type" value="Genomic_DNA"/>
</dbReference>
<dbReference type="EC" id="1.3.1.21" evidence="17"/>
<evidence type="ECO:0000256" key="9">
    <source>
        <dbReference type="ARBA" id="ARBA00022955"/>
    </source>
</evidence>
<keyword evidence="5 20" id="KW-0812">Transmembrane</keyword>
<feature type="transmembrane region" description="Helical" evidence="20">
    <location>
        <begin position="257"/>
        <end position="275"/>
    </location>
</feature>
<dbReference type="GO" id="GO:0016020">
    <property type="term" value="C:membrane"/>
    <property type="evidence" value="ECO:0007669"/>
    <property type="project" value="InterPro"/>
</dbReference>
<protein>
    <recommendedName>
        <fullName evidence="18">7-dehydrocholesterol reductase</fullName>
        <ecNumber evidence="17">1.3.1.21</ecNumber>
    </recommendedName>
    <alternativeName>
        <fullName evidence="19">Sterol Delta(7)-reductase</fullName>
    </alternativeName>
</protein>
<dbReference type="GO" id="GO:0006695">
    <property type="term" value="P:cholesterol biosynthetic process"/>
    <property type="evidence" value="ECO:0007669"/>
    <property type="project" value="UniProtKB-KW"/>
</dbReference>
<evidence type="ECO:0000256" key="4">
    <source>
        <dbReference type="ARBA" id="ARBA00022548"/>
    </source>
</evidence>
<feature type="transmembrane region" description="Helical" evidence="20">
    <location>
        <begin position="218"/>
        <end position="236"/>
    </location>
</feature>
<dbReference type="InterPro" id="IPR018083">
    <property type="entry name" value="Sterol_reductase_CS"/>
</dbReference>
<evidence type="ECO:0000256" key="11">
    <source>
        <dbReference type="ARBA" id="ARBA00023002"/>
    </source>
</evidence>
<dbReference type="InterPro" id="IPR001171">
    <property type="entry name" value="ERG24_DHCR-like"/>
</dbReference>
<evidence type="ECO:0000256" key="18">
    <source>
        <dbReference type="ARBA" id="ARBA00039984"/>
    </source>
</evidence>
<dbReference type="RefSeq" id="WP_045104727.1">
    <property type="nucleotide sequence ID" value="NZ_LN681225.1"/>
</dbReference>
<reference evidence="22" key="1">
    <citation type="submission" date="2014-09" db="EMBL/GenBank/DDBJ databases">
        <authorList>
            <person name="Gomez-Valero L."/>
        </authorList>
    </citation>
    <scope>NUCLEOTIDE SEQUENCE [LARGE SCALE GENOMIC DNA]</scope>
    <source>
        <strain evidence="22">ATCC35250</strain>
    </source>
</reference>
<feature type="transmembrane region" description="Helical" evidence="20">
    <location>
        <begin position="100"/>
        <end position="123"/>
    </location>
</feature>
<keyword evidence="9" id="KW-0752">Steroid biosynthesis</keyword>
<comment type="subcellular location">
    <subcellularLocation>
        <location evidence="1">Endoplasmic reticulum membrane</location>
        <topology evidence="1">Multi-pass membrane protein</topology>
    </subcellularLocation>
</comment>
<keyword evidence="3" id="KW-0444">Lipid biosynthesis</keyword>
<organism evidence="21 22">
    <name type="scientific">Legionella hackeliae</name>
    <dbReference type="NCBI Taxonomy" id="449"/>
    <lineage>
        <taxon>Bacteria</taxon>
        <taxon>Pseudomonadati</taxon>
        <taxon>Pseudomonadota</taxon>
        <taxon>Gammaproteobacteria</taxon>
        <taxon>Legionellales</taxon>
        <taxon>Legionellaceae</taxon>
        <taxon>Legionella</taxon>
    </lineage>
</organism>
<dbReference type="PANTHER" id="PTHR21257:SF38">
    <property type="entry name" value="7-DEHYDROCHOLESTEROL REDUCTASE"/>
    <property type="match status" value="1"/>
</dbReference>
<keyword evidence="7" id="KW-0256">Endoplasmic reticulum</keyword>
<feature type="transmembrane region" description="Helical" evidence="20">
    <location>
        <begin position="287"/>
        <end position="309"/>
    </location>
</feature>
<evidence type="ECO:0000256" key="8">
    <source>
        <dbReference type="ARBA" id="ARBA00022857"/>
    </source>
</evidence>
<evidence type="ECO:0000256" key="19">
    <source>
        <dbReference type="ARBA" id="ARBA00042688"/>
    </source>
</evidence>
<comment type="similarity">
    <text evidence="2">Belongs to the ERG4/ERG24 family.</text>
</comment>
<dbReference type="KEGG" id="lha:LHA_0011"/>
<dbReference type="Proteomes" id="UP000032803">
    <property type="component" value="Chromosome I"/>
</dbReference>